<evidence type="ECO:0000313" key="1">
    <source>
        <dbReference type="EMBL" id="DAD33200.1"/>
    </source>
</evidence>
<dbReference type="Proteomes" id="UP000607653">
    <property type="component" value="Unassembled WGS sequence"/>
</dbReference>
<name>A0A822YKT0_NELNU</name>
<dbReference type="EMBL" id="DUZY01000003">
    <property type="protein sequence ID" value="DAD33200.1"/>
    <property type="molecule type" value="Genomic_DNA"/>
</dbReference>
<accession>A0A822YKT0</accession>
<dbReference type="AlphaFoldDB" id="A0A822YKT0"/>
<keyword evidence="2" id="KW-1185">Reference proteome</keyword>
<proteinExistence type="predicted"/>
<comment type="caution">
    <text evidence="1">The sequence shown here is derived from an EMBL/GenBank/DDBJ whole genome shotgun (WGS) entry which is preliminary data.</text>
</comment>
<sequence>MRRRRIKEEIREELKKRRRVGSAASAVKN</sequence>
<protein>
    <submittedName>
        <fullName evidence="1">Uncharacterized protein</fullName>
    </submittedName>
</protein>
<reference evidence="1 2" key="1">
    <citation type="journal article" date="2020" name="Mol. Biol. Evol.">
        <title>Distinct Expression and Methylation Patterns for Genes with Different Fates following a Single Whole-Genome Duplication in Flowering Plants.</title>
        <authorList>
            <person name="Shi T."/>
            <person name="Rahmani R.S."/>
            <person name="Gugger P.F."/>
            <person name="Wang M."/>
            <person name="Li H."/>
            <person name="Zhang Y."/>
            <person name="Li Z."/>
            <person name="Wang Q."/>
            <person name="Van de Peer Y."/>
            <person name="Marchal K."/>
            <person name="Chen J."/>
        </authorList>
    </citation>
    <scope>NUCLEOTIDE SEQUENCE [LARGE SCALE GENOMIC DNA]</scope>
    <source>
        <tissue evidence="1">Leaf</tissue>
    </source>
</reference>
<gene>
    <name evidence="1" type="ORF">HUJ06_012051</name>
</gene>
<organism evidence="1 2">
    <name type="scientific">Nelumbo nucifera</name>
    <name type="common">Sacred lotus</name>
    <dbReference type="NCBI Taxonomy" id="4432"/>
    <lineage>
        <taxon>Eukaryota</taxon>
        <taxon>Viridiplantae</taxon>
        <taxon>Streptophyta</taxon>
        <taxon>Embryophyta</taxon>
        <taxon>Tracheophyta</taxon>
        <taxon>Spermatophyta</taxon>
        <taxon>Magnoliopsida</taxon>
        <taxon>Proteales</taxon>
        <taxon>Nelumbonaceae</taxon>
        <taxon>Nelumbo</taxon>
    </lineage>
</organism>
<evidence type="ECO:0000313" key="2">
    <source>
        <dbReference type="Proteomes" id="UP000607653"/>
    </source>
</evidence>